<dbReference type="CDD" id="cd11724">
    <property type="entry name" value="TP_methylase"/>
    <property type="match status" value="1"/>
</dbReference>
<dbReference type="GO" id="GO:0032259">
    <property type="term" value="P:methylation"/>
    <property type="evidence" value="ECO:0007669"/>
    <property type="project" value="UniProtKB-KW"/>
</dbReference>
<feature type="signal peptide" evidence="4">
    <location>
        <begin position="1"/>
        <end position="20"/>
    </location>
</feature>
<sequence length="587" mass="65461">MKRMTVCCILVLVFAAEVWADSPQMMSVMGEVKHPLTLSLEELGKLESESVRLNEVFRDSGFHGVFRYRGPSLRALLELAVIQKQDTDFTKAIDLAIVVRNKDRQQVSLSWGEVFYRNPADVIIATQAAPVMPHAECKQCHEPEIYEPWFNELQRPVGLPKLVIANDFYTDRCLEDITSIEVVDLHPDIHGEKKERLFSPAFTICGQVEKPLTFDSVASYPHFEVMSKQAGDGRGYHGLKKFSGASLGTLLTEAKIKSSLSSVVLVSAPDGYRSLLSYGELFLSPYAQNVIVADAMDGAPIDDDGKFCMVTLDDLSADRCVKAVEKIEVIELVETPKLYIIGVGCAEANLITLEAISCFAKADAFVCSEDLKKRFTRYIGDKPVLFDPIQSLEKTFHRGDPNLSEQQRKELLRKQRATEAQKVINALKEGKTVAYMDYGDPMIFGSWRFLQDFVDNSLMEIVPGISSFNVASALIKRDITCNGSVVITAPQDLKAKESMIQAVAECGDTLAIFMGLKDFENLVPLLRKYYPETTPVCLVYEAGFTGKERVIRTTLHEAPEVARQEKEKWLGLIYIGPCLESISSSCK</sequence>
<dbReference type="SUPFAM" id="SSF56524">
    <property type="entry name" value="Oxidoreductase molybdopterin-binding domain"/>
    <property type="match status" value="2"/>
</dbReference>
<evidence type="ECO:0000313" key="6">
    <source>
        <dbReference type="EMBL" id="RJP65035.1"/>
    </source>
</evidence>
<dbReference type="InterPro" id="IPR000878">
    <property type="entry name" value="4pyrrol_Mease"/>
</dbReference>
<organism evidence="6 7">
    <name type="scientific">Candidatus Abyssobacteria bacterium SURF_17</name>
    <dbReference type="NCBI Taxonomy" id="2093361"/>
    <lineage>
        <taxon>Bacteria</taxon>
        <taxon>Pseudomonadati</taxon>
        <taxon>Candidatus Hydrogenedentota</taxon>
        <taxon>Candidatus Abyssobacteria</taxon>
    </lineage>
</organism>
<keyword evidence="2" id="KW-0808">Transferase</keyword>
<dbReference type="GO" id="GO:0008168">
    <property type="term" value="F:methyltransferase activity"/>
    <property type="evidence" value="ECO:0007669"/>
    <property type="project" value="UniProtKB-KW"/>
</dbReference>
<dbReference type="PANTHER" id="PTHR45790">
    <property type="entry name" value="SIROHEME SYNTHASE-RELATED"/>
    <property type="match status" value="1"/>
</dbReference>
<dbReference type="Gene3D" id="3.90.420.10">
    <property type="entry name" value="Oxidoreductase, molybdopterin-binding domain"/>
    <property type="match status" value="1"/>
</dbReference>
<feature type="chain" id="PRO_5019062967" description="Tetrapyrrole methylase domain-containing protein" evidence="4">
    <location>
        <begin position="21"/>
        <end position="587"/>
    </location>
</feature>
<dbReference type="SUPFAM" id="SSF53790">
    <property type="entry name" value="Tetrapyrrole methylase"/>
    <property type="match status" value="1"/>
</dbReference>
<protein>
    <recommendedName>
        <fullName evidence="5">Tetrapyrrole methylase domain-containing protein</fullName>
    </recommendedName>
</protein>
<feature type="domain" description="Tetrapyrrole methylase" evidence="5">
    <location>
        <begin position="337"/>
        <end position="558"/>
    </location>
</feature>
<keyword evidence="1" id="KW-0489">Methyltransferase</keyword>
<dbReference type="Pfam" id="PF00590">
    <property type="entry name" value="TP_methylase"/>
    <property type="match status" value="1"/>
</dbReference>
<dbReference type="Gene3D" id="3.30.950.10">
    <property type="entry name" value="Methyltransferase, Cobalt-precorrin-4 Transmethylase, Domain 2"/>
    <property type="match status" value="1"/>
</dbReference>
<keyword evidence="3" id="KW-0949">S-adenosyl-L-methionine</keyword>
<dbReference type="InterPro" id="IPR050161">
    <property type="entry name" value="Siro_Cobalamin_biosynth"/>
</dbReference>
<reference evidence="6 7" key="1">
    <citation type="journal article" date="2017" name="ISME J.">
        <title>Energy and carbon metabolisms in a deep terrestrial subsurface fluid microbial community.</title>
        <authorList>
            <person name="Momper L."/>
            <person name="Jungbluth S.P."/>
            <person name="Lee M.D."/>
            <person name="Amend J.P."/>
        </authorList>
    </citation>
    <scope>NUCLEOTIDE SEQUENCE [LARGE SCALE GENOMIC DNA]</scope>
    <source>
        <strain evidence="6">SURF_17</strain>
    </source>
</reference>
<dbReference type="Gene3D" id="3.40.1010.10">
    <property type="entry name" value="Cobalt-precorrin-4 Transmethylase, Domain 1"/>
    <property type="match status" value="1"/>
</dbReference>
<evidence type="ECO:0000256" key="4">
    <source>
        <dbReference type="SAM" id="SignalP"/>
    </source>
</evidence>
<name>A0A419EPX8_9BACT</name>
<evidence type="ECO:0000256" key="3">
    <source>
        <dbReference type="ARBA" id="ARBA00022691"/>
    </source>
</evidence>
<dbReference type="InterPro" id="IPR035996">
    <property type="entry name" value="4pyrrol_Methylase_sf"/>
</dbReference>
<evidence type="ECO:0000313" key="7">
    <source>
        <dbReference type="Proteomes" id="UP000285961"/>
    </source>
</evidence>
<evidence type="ECO:0000256" key="2">
    <source>
        <dbReference type="ARBA" id="ARBA00022679"/>
    </source>
</evidence>
<evidence type="ECO:0000256" key="1">
    <source>
        <dbReference type="ARBA" id="ARBA00022603"/>
    </source>
</evidence>
<dbReference type="InterPro" id="IPR014777">
    <property type="entry name" value="4pyrrole_Mease_sub1"/>
</dbReference>
<dbReference type="AlphaFoldDB" id="A0A419EPX8"/>
<dbReference type="EMBL" id="QZKI01000131">
    <property type="protein sequence ID" value="RJP65035.1"/>
    <property type="molecule type" value="Genomic_DNA"/>
</dbReference>
<dbReference type="InterPro" id="IPR036374">
    <property type="entry name" value="OxRdtase_Mopterin-bd_sf"/>
</dbReference>
<accession>A0A419EPX8</accession>
<keyword evidence="4" id="KW-0732">Signal</keyword>
<dbReference type="Proteomes" id="UP000285961">
    <property type="component" value="Unassembled WGS sequence"/>
</dbReference>
<proteinExistence type="predicted"/>
<comment type="caution">
    <text evidence="6">The sequence shown here is derived from an EMBL/GenBank/DDBJ whole genome shotgun (WGS) entry which is preliminary data.</text>
</comment>
<evidence type="ECO:0000259" key="5">
    <source>
        <dbReference type="Pfam" id="PF00590"/>
    </source>
</evidence>
<gene>
    <name evidence="6" type="ORF">C4532_18430</name>
</gene>
<dbReference type="InterPro" id="IPR014776">
    <property type="entry name" value="4pyrrole_Mease_sub2"/>
</dbReference>